<dbReference type="SUPFAM" id="SSF52540">
    <property type="entry name" value="P-loop containing nucleoside triphosphate hydrolases"/>
    <property type="match status" value="1"/>
</dbReference>
<comment type="function">
    <text evidence="1 10">DEAD-box RNA helicase-like protein required for pre-18S rRNA processing, specifically at sites A0, A1, and A2.</text>
</comment>
<comment type="similarity">
    <text evidence="3 10">Belongs to the UTP25 family.</text>
</comment>
<name>A0A6A6US22_9PEZI</name>
<keyword evidence="6 10" id="KW-0690">Ribosome biogenesis</keyword>
<feature type="domain" description="UTP25 NTP hydrolase-like" evidence="13">
    <location>
        <begin position="212"/>
        <end position="469"/>
    </location>
</feature>
<dbReference type="GO" id="GO:0000462">
    <property type="term" value="P:maturation of SSU-rRNA from tricistronic rRNA transcript (SSU-rRNA, 5.8S rRNA, LSU-rRNA)"/>
    <property type="evidence" value="ECO:0007669"/>
    <property type="project" value="TreeGrafter"/>
</dbReference>
<evidence type="ECO:0000256" key="9">
    <source>
        <dbReference type="ARBA" id="ARBA00023274"/>
    </source>
</evidence>
<evidence type="ECO:0000256" key="5">
    <source>
        <dbReference type="ARBA" id="ARBA00015422"/>
    </source>
</evidence>
<sequence length="678" mass="76696">MAQFRKSKGSGKGTRDFPKIIPQKVEQEVHDDVSNSGSDASDGEDSKSRPYNTLLDIFKINPEREEHRRKRRKLDTSTNALANNAASRHTDPDQPEIEEEEKEDGESHASEDEDVQSDPFDSHFDQPQSHGLEQRLAALKEGGWSNSKQSFGEGHSNFYVPKGQDEHFEQSANQKSLVANAAIKKKLQSAAKSLFQSLDPSELSLASSIFRYSDVLFGGRTVDNASTVRNMTCLHAMNHVFKTRDKVLKHNSKLSSSKDSSDASFRDQGFTRPKVLFLVPTRNSCARVVENLIELCQPEQQENRKRFEQNFSSSEGGVPEGRPDDFKELFAGNDDDMFRMGIKFTRKTVKFFSQFYNSDIIMASPLGLRNAIDSGDGKKQDYDYLSSIELVVIDQTDALLMQNWEHVTYVMSHLNLSPRESHDCDFSRVRMWSLDDQAKYLRQTIVLSAFITPEINSIFNSHMFNVFGKLKYQPTYNGSALATGLPLKQTFSRFQSPSIQSDPDARFKFFTSTIIPWILRLPRPPDGGVGVLIFIPSYFDFVRINNYFDTSPTVSSLSFGTVTENKSPATPDTRRARSYFLTGKNSVMLYTGRAHHFYRYAIKGVKSLVVYQLPDNPIFFKEIAAFLSASVTTGRISAEEGRIRALFSKWDALRLERIVGTERVRSMLGSSGDTYDFV</sequence>
<feature type="domain" description="UTP25 C-terminal" evidence="12">
    <location>
        <begin position="483"/>
        <end position="677"/>
    </location>
</feature>
<dbReference type="EMBL" id="MU004231">
    <property type="protein sequence ID" value="KAF2673868.1"/>
    <property type="molecule type" value="Genomic_DNA"/>
</dbReference>
<keyword evidence="9 10" id="KW-0687">Ribonucleoprotein</keyword>
<dbReference type="FunFam" id="3.40.50.300:FF:002356">
    <property type="entry name" value="U3 small nucleolar RNA-associated protein 25"/>
    <property type="match status" value="1"/>
</dbReference>
<evidence type="ECO:0000313" key="15">
    <source>
        <dbReference type="Proteomes" id="UP000799302"/>
    </source>
</evidence>
<feature type="region of interest" description="Disordered" evidence="11">
    <location>
        <begin position="1"/>
        <end position="127"/>
    </location>
</feature>
<dbReference type="InterPro" id="IPR053940">
    <property type="entry name" value="UTP25_NTPase-like"/>
</dbReference>
<evidence type="ECO:0000256" key="2">
    <source>
        <dbReference type="ARBA" id="ARBA00004604"/>
    </source>
</evidence>
<evidence type="ECO:0000259" key="12">
    <source>
        <dbReference type="Pfam" id="PF06862"/>
    </source>
</evidence>
<dbReference type="InterPro" id="IPR027417">
    <property type="entry name" value="P-loop_NTPase"/>
</dbReference>
<evidence type="ECO:0000256" key="7">
    <source>
        <dbReference type="ARBA" id="ARBA00022552"/>
    </source>
</evidence>
<gene>
    <name evidence="14" type="ORF">BT63DRAFT_410819</name>
</gene>
<dbReference type="Proteomes" id="UP000799302">
    <property type="component" value="Unassembled WGS sequence"/>
</dbReference>
<comment type="subcellular location">
    <subcellularLocation>
        <location evidence="2 10">Nucleus</location>
        <location evidence="2 10">Nucleolus</location>
    </subcellularLocation>
</comment>
<dbReference type="Pfam" id="PF22916">
    <property type="entry name" value="UTP25_NTPase-like"/>
    <property type="match status" value="1"/>
</dbReference>
<feature type="compositionally biased region" description="Acidic residues" evidence="11">
    <location>
        <begin position="93"/>
        <end position="104"/>
    </location>
</feature>
<reference evidence="14" key="1">
    <citation type="journal article" date="2020" name="Stud. Mycol.">
        <title>101 Dothideomycetes genomes: a test case for predicting lifestyles and emergence of pathogens.</title>
        <authorList>
            <person name="Haridas S."/>
            <person name="Albert R."/>
            <person name="Binder M."/>
            <person name="Bloem J."/>
            <person name="Labutti K."/>
            <person name="Salamov A."/>
            <person name="Andreopoulos B."/>
            <person name="Baker S."/>
            <person name="Barry K."/>
            <person name="Bills G."/>
            <person name="Bluhm B."/>
            <person name="Cannon C."/>
            <person name="Castanera R."/>
            <person name="Culley D."/>
            <person name="Daum C."/>
            <person name="Ezra D."/>
            <person name="Gonzalez J."/>
            <person name="Henrissat B."/>
            <person name="Kuo A."/>
            <person name="Liang C."/>
            <person name="Lipzen A."/>
            <person name="Lutzoni F."/>
            <person name="Magnuson J."/>
            <person name="Mondo S."/>
            <person name="Nolan M."/>
            <person name="Ohm R."/>
            <person name="Pangilinan J."/>
            <person name="Park H.-J."/>
            <person name="Ramirez L."/>
            <person name="Alfaro M."/>
            <person name="Sun H."/>
            <person name="Tritt A."/>
            <person name="Yoshinaga Y."/>
            <person name="Zwiers L.-H."/>
            <person name="Turgeon B."/>
            <person name="Goodwin S."/>
            <person name="Spatafora J."/>
            <person name="Crous P."/>
            <person name="Grigoriev I."/>
        </authorList>
    </citation>
    <scope>NUCLEOTIDE SEQUENCE</scope>
    <source>
        <strain evidence="14">CBS 115976</strain>
    </source>
</reference>
<dbReference type="Gene3D" id="3.40.50.300">
    <property type="entry name" value="P-loop containing nucleotide triphosphate hydrolases"/>
    <property type="match status" value="1"/>
</dbReference>
<accession>A0A6A6US22</accession>
<dbReference type="Pfam" id="PF06862">
    <property type="entry name" value="Utp25_C"/>
    <property type="match status" value="1"/>
</dbReference>
<keyword evidence="15" id="KW-1185">Reference proteome</keyword>
<evidence type="ECO:0000256" key="8">
    <source>
        <dbReference type="ARBA" id="ARBA00023242"/>
    </source>
</evidence>
<dbReference type="PANTHER" id="PTHR12933">
    <property type="entry name" value="ORF PROTEIN-RELATED"/>
    <property type="match status" value="1"/>
</dbReference>
<dbReference type="InterPro" id="IPR053939">
    <property type="entry name" value="UTP25_C"/>
</dbReference>
<evidence type="ECO:0000256" key="6">
    <source>
        <dbReference type="ARBA" id="ARBA00022517"/>
    </source>
</evidence>
<dbReference type="GO" id="GO:0034511">
    <property type="term" value="F:U3 snoRNA binding"/>
    <property type="evidence" value="ECO:0007669"/>
    <property type="project" value="InterPro"/>
</dbReference>
<evidence type="ECO:0000256" key="1">
    <source>
        <dbReference type="ARBA" id="ARBA00002883"/>
    </source>
</evidence>
<evidence type="ECO:0000256" key="3">
    <source>
        <dbReference type="ARBA" id="ARBA00009223"/>
    </source>
</evidence>
<evidence type="ECO:0000256" key="10">
    <source>
        <dbReference type="RuleBase" id="RU365070"/>
    </source>
</evidence>
<evidence type="ECO:0000313" key="14">
    <source>
        <dbReference type="EMBL" id="KAF2673868.1"/>
    </source>
</evidence>
<dbReference type="PANTHER" id="PTHR12933:SF0">
    <property type="entry name" value="U3 SMALL NUCLEOLAR RNA-ASSOCIATED PROTEIN 25 HOMOLOG"/>
    <property type="match status" value="1"/>
</dbReference>
<dbReference type="InterPro" id="IPR010678">
    <property type="entry name" value="UTP25"/>
</dbReference>
<evidence type="ECO:0000259" key="13">
    <source>
        <dbReference type="Pfam" id="PF22916"/>
    </source>
</evidence>
<keyword evidence="7 10" id="KW-0698">rRNA processing</keyword>
<evidence type="ECO:0000256" key="4">
    <source>
        <dbReference type="ARBA" id="ARBA00011192"/>
    </source>
</evidence>
<dbReference type="OrthoDB" id="10264378at2759"/>
<dbReference type="GO" id="GO:0032040">
    <property type="term" value="C:small-subunit processome"/>
    <property type="evidence" value="ECO:0007669"/>
    <property type="project" value="TreeGrafter"/>
</dbReference>
<dbReference type="GO" id="GO:0019843">
    <property type="term" value="F:rRNA binding"/>
    <property type="evidence" value="ECO:0007669"/>
    <property type="project" value="TreeGrafter"/>
</dbReference>
<protein>
    <recommendedName>
        <fullName evidence="5 10">U3 small nucleolar RNA-associated protein 25</fullName>
        <shortName evidence="10">U3 snoRNA-associated protein 25</shortName>
    </recommendedName>
</protein>
<keyword evidence="8 10" id="KW-0539">Nucleus</keyword>
<organism evidence="14 15">
    <name type="scientific">Microthyrium microscopicum</name>
    <dbReference type="NCBI Taxonomy" id="703497"/>
    <lineage>
        <taxon>Eukaryota</taxon>
        <taxon>Fungi</taxon>
        <taxon>Dikarya</taxon>
        <taxon>Ascomycota</taxon>
        <taxon>Pezizomycotina</taxon>
        <taxon>Dothideomycetes</taxon>
        <taxon>Dothideomycetes incertae sedis</taxon>
        <taxon>Microthyriales</taxon>
        <taxon>Microthyriaceae</taxon>
        <taxon>Microthyrium</taxon>
    </lineage>
</organism>
<comment type="subunit">
    <text evidence="4 10">Component of the ribosomal small subunit (SSU) processome composed of at least 40 protein subunits and snoRNA U3.</text>
</comment>
<evidence type="ECO:0000256" key="11">
    <source>
        <dbReference type="SAM" id="MobiDB-lite"/>
    </source>
</evidence>
<dbReference type="AlphaFoldDB" id="A0A6A6US22"/>
<proteinExistence type="inferred from homology"/>